<dbReference type="GO" id="GO:0008654">
    <property type="term" value="P:phospholipid biosynthetic process"/>
    <property type="evidence" value="ECO:0007669"/>
    <property type="project" value="UniProtKB-KW"/>
</dbReference>
<dbReference type="eggNOG" id="COG0416">
    <property type="taxonomic scope" value="Bacteria"/>
</dbReference>
<name>A0A0H3DKI2_MYCPB</name>
<dbReference type="PaxDb" id="722438-MPNE_0643"/>
<keyword evidence="3 10" id="KW-0444">Lipid biosynthesis</keyword>
<dbReference type="AlphaFoldDB" id="A0A0H3DKI2"/>
<reference evidence="11 12" key="1">
    <citation type="journal article" date="2010" name="Appl. Environ. Microbiol.">
        <title>Targeted chromosomal knockouts in Mycoplasma pneumoniae.</title>
        <authorList>
            <person name="Krishnakumar R."/>
            <person name="Assad-Garcia N."/>
            <person name="Benders G.A."/>
            <person name="Phan Q."/>
            <person name="Montague M.G."/>
            <person name="Glass J.I."/>
        </authorList>
    </citation>
    <scope>NUCLEOTIDE SEQUENCE [LARGE SCALE GENOMIC DNA]</scope>
    <source>
        <strain evidence="12">ATCC 15531 / DSM 22911 / NBRC 14401 / NCTC 10119 / FH</strain>
    </source>
</reference>
<dbReference type="Pfam" id="PF02504">
    <property type="entry name" value="FA_synthesis"/>
    <property type="match status" value="1"/>
</dbReference>
<dbReference type="GO" id="GO:0043811">
    <property type="term" value="F:phosphate:acyl-[acyl carrier protein] acyltransferase activity"/>
    <property type="evidence" value="ECO:0007669"/>
    <property type="project" value="UniProtKB-UniRule"/>
</dbReference>
<keyword evidence="5 10" id="KW-0443">Lipid metabolism</keyword>
<dbReference type="Proteomes" id="UP000007756">
    <property type="component" value="Chromosome"/>
</dbReference>
<dbReference type="SUPFAM" id="SSF53659">
    <property type="entry name" value="Isocitrate/Isopropylmalate dehydrogenase-like"/>
    <property type="match status" value="1"/>
</dbReference>
<dbReference type="RefSeq" id="WP_014325596.1">
    <property type="nucleotide sequence ID" value="NZ_CP010546.1"/>
</dbReference>
<evidence type="ECO:0000313" key="12">
    <source>
        <dbReference type="Proteomes" id="UP000007756"/>
    </source>
</evidence>
<evidence type="ECO:0000256" key="1">
    <source>
        <dbReference type="ARBA" id="ARBA00001232"/>
    </source>
</evidence>
<evidence type="ECO:0000256" key="7">
    <source>
        <dbReference type="ARBA" id="ARBA00023264"/>
    </source>
</evidence>
<organism evidence="11 12">
    <name type="scientific">Mycoplasmoides pneumoniae (strain ATCC 15531 / DSM 23978 / CIP 103766 / NBRC 14401 / NCTC 10119 / FH)</name>
    <name type="common">Mycoplasma pneumoniae</name>
    <dbReference type="NCBI Taxonomy" id="722438"/>
    <lineage>
        <taxon>Bacteria</taxon>
        <taxon>Bacillati</taxon>
        <taxon>Mycoplasmatota</taxon>
        <taxon>Mycoplasmoidales</taxon>
        <taxon>Mycoplasmoidaceae</taxon>
        <taxon>Mycoplasmoides</taxon>
    </lineage>
</organism>
<dbReference type="GO" id="GO:0006633">
    <property type="term" value="P:fatty acid biosynthetic process"/>
    <property type="evidence" value="ECO:0007669"/>
    <property type="project" value="UniProtKB-UniRule"/>
</dbReference>
<keyword evidence="2 10" id="KW-0963">Cytoplasm</keyword>
<dbReference type="HAMAP" id="MF_00019">
    <property type="entry name" value="PlsX"/>
    <property type="match status" value="1"/>
</dbReference>
<evidence type="ECO:0000256" key="5">
    <source>
        <dbReference type="ARBA" id="ARBA00023098"/>
    </source>
</evidence>
<dbReference type="PANTHER" id="PTHR30100:SF1">
    <property type="entry name" value="PHOSPHATE ACYLTRANSFERASE"/>
    <property type="match status" value="1"/>
</dbReference>
<dbReference type="GO" id="GO:0005737">
    <property type="term" value="C:cytoplasm"/>
    <property type="evidence" value="ECO:0007669"/>
    <property type="project" value="UniProtKB-SubCell"/>
</dbReference>
<comment type="subunit">
    <text evidence="9 10">Homodimer. Probably interacts with PlsY.</text>
</comment>
<comment type="pathway">
    <text evidence="10">Lipid metabolism; phospholipid metabolism.</text>
</comment>
<dbReference type="EC" id="2.3.1.274" evidence="8 10"/>
<proteinExistence type="inferred from homology"/>
<comment type="catalytic activity">
    <reaction evidence="1 10">
        <text>a fatty acyl-[ACP] + phosphate = an acyl phosphate + holo-[ACP]</text>
        <dbReference type="Rhea" id="RHEA:42292"/>
        <dbReference type="Rhea" id="RHEA-COMP:9685"/>
        <dbReference type="Rhea" id="RHEA-COMP:14125"/>
        <dbReference type="ChEBI" id="CHEBI:43474"/>
        <dbReference type="ChEBI" id="CHEBI:59918"/>
        <dbReference type="ChEBI" id="CHEBI:64479"/>
        <dbReference type="ChEBI" id="CHEBI:138651"/>
        <dbReference type="EC" id="2.3.1.274"/>
    </reaction>
</comment>
<dbReference type="PATRIC" id="fig|722438.3.peg.620"/>
<sequence>MAFRLAVDCLGFENHPREAIDAVLEYWSYHQELEFILVGDEKTFDGLDYLPKNITKQLASSCIDMTDTPLTARRKVNNSMQKAINLVRDGAADVVISAGSSAVYASLTYDGFGKIHKDVKSAFMSYVPTANNDWFYFLDVGANKNFTGKELYFLGLMADIFVKKTTNKISPRIALLNIGTEINKGFDYHQEGYQLLNEDKHLNFTGFIEPRFLLDGVCDILVADGYSGNLVLKSMEGTFKTIARLLKQGYKRNPLAGLFSLGILKRIAKRFDYKNNAGAVVIGLNKLALKTHGSADKQQFLSTIRLAHTSLKSDLINAIKSSLDNYEK</sequence>
<dbReference type="GeneID" id="66608772"/>
<dbReference type="InterPro" id="IPR012281">
    <property type="entry name" value="Phospholipid_synth_PlsX-like"/>
</dbReference>
<dbReference type="PIRSF" id="PIRSF002465">
    <property type="entry name" value="Phsphlp_syn_PlsX"/>
    <property type="match status" value="1"/>
</dbReference>
<dbReference type="InterPro" id="IPR003664">
    <property type="entry name" value="FA_synthesis"/>
</dbReference>
<keyword evidence="6 10" id="KW-0594">Phospholipid biosynthesis</keyword>
<comment type="similarity">
    <text evidence="10">Belongs to the PlsX family.</text>
</comment>
<accession>A0A0H3DKI2</accession>
<dbReference type="KEGG" id="mpj:MPNE_0643"/>
<gene>
    <name evidence="10 11" type="primary">plsX</name>
    <name evidence="11" type="ordered locus">MPNE_0643</name>
</gene>
<evidence type="ECO:0000256" key="10">
    <source>
        <dbReference type="HAMAP-Rule" id="MF_00019"/>
    </source>
</evidence>
<dbReference type="EMBL" id="CP002077">
    <property type="protein sequence ID" value="ADK86898.1"/>
    <property type="molecule type" value="Genomic_DNA"/>
</dbReference>
<dbReference type="UniPathway" id="UPA00085"/>
<protein>
    <recommendedName>
        <fullName evidence="8 10">Phosphate acyltransferase</fullName>
        <ecNumber evidence="8 10">2.3.1.274</ecNumber>
    </recommendedName>
    <alternativeName>
        <fullName evidence="10">Acyl-ACP phosphotransacylase</fullName>
    </alternativeName>
    <alternativeName>
        <fullName evidence="10">Acyl-[acyl-carrier-protein]--phosphate acyltransferase</fullName>
    </alternativeName>
    <alternativeName>
        <fullName evidence="10">Phosphate-acyl-ACP acyltransferase</fullName>
    </alternativeName>
</protein>
<evidence type="ECO:0000256" key="8">
    <source>
        <dbReference type="ARBA" id="ARBA00024069"/>
    </source>
</evidence>
<dbReference type="Gene3D" id="3.40.718.10">
    <property type="entry name" value="Isopropylmalate Dehydrogenase"/>
    <property type="match status" value="1"/>
</dbReference>
<evidence type="ECO:0000256" key="2">
    <source>
        <dbReference type="ARBA" id="ARBA00022490"/>
    </source>
</evidence>
<comment type="subcellular location">
    <subcellularLocation>
        <location evidence="10">Cytoplasm</location>
    </subcellularLocation>
    <text evidence="10">Associated with the membrane possibly through PlsY.</text>
</comment>
<dbReference type="NCBIfam" id="TIGR00182">
    <property type="entry name" value="plsX"/>
    <property type="match status" value="1"/>
</dbReference>
<keyword evidence="7 10" id="KW-1208">Phospholipid metabolism</keyword>
<evidence type="ECO:0000256" key="3">
    <source>
        <dbReference type="ARBA" id="ARBA00022516"/>
    </source>
</evidence>
<evidence type="ECO:0000256" key="4">
    <source>
        <dbReference type="ARBA" id="ARBA00022679"/>
    </source>
</evidence>
<dbReference type="PANTHER" id="PTHR30100">
    <property type="entry name" value="FATTY ACID/PHOSPHOLIPID SYNTHESIS PROTEIN PLSX"/>
    <property type="match status" value="1"/>
</dbReference>
<evidence type="ECO:0000256" key="6">
    <source>
        <dbReference type="ARBA" id="ARBA00023209"/>
    </source>
</evidence>
<comment type="function">
    <text evidence="10">Catalyzes the reversible formation of acyl-phosphate (acyl-PO(4)) from acyl-[acyl-carrier-protein] (acyl-ACP). This enzyme utilizes acyl-ACP as fatty acyl donor, but not acyl-CoA.</text>
</comment>
<dbReference type="STRING" id="722438.F539_03095"/>
<evidence type="ECO:0000256" key="9">
    <source>
        <dbReference type="ARBA" id="ARBA00046608"/>
    </source>
</evidence>
<evidence type="ECO:0000313" key="11">
    <source>
        <dbReference type="EMBL" id="ADK86898.1"/>
    </source>
</evidence>
<keyword evidence="4 10" id="KW-0808">Transferase</keyword>
<dbReference type="HOGENOM" id="CLU_039379_1_1_14"/>